<accession>A0A078AKE4</accession>
<dbReference type="PANTHER" id="PTHR24362">
    <property type="entry name" value="SERINE/THREONINE-PROTEIN KINASE NEK"/>
    <property type="match status" value="1"/>
</dbReference>
<dbReference type="EMBL" id="CCKQ01010378">
    <property type="protein sequence ID" value="CDW81887.1"/>
    <property type="molecule type" value="Genomic_DNA"/>
</dbReference>
<dbReference type="AlphaFoldDB" id="A0A078AKE4"/>
<evidence type="ECO:0000259" key="1">
    <source>
        <dbReference type="PROSITE" id="PS50011"/>
    </source>
</evidence>
<feature type="domain" description="Protein kinase" evidence="1">
    <location>
        <begin position="1"/>
        <end position="106"/>
    </location>
</feature>
<dbReference type="InterPro" id="IPR000719">
    <property type="entry name" value="Prot_kinase_dom"/>
</dbReference>
<name>A0A078AKE4_STYLE</name>
<reference evidence="2 3" key="1">
    <citation type="submission" date="2014-06" db="EMBL/GenBank/DDBJ databases">
        <authorList>
            <person name="Swart Estienne"/>
        </authorList>
    </citation>
    <scope>NUCLEOTIDE SEQUENCE [LARGE SCALE GENOMIC DNA]</scope>
    <source>
        <strain evidence="2 3">130c</strain>
    </source>
</reference>
<protein>
    <submittedName>
        <fullName evidence="2">Other nek protein kinase</fullName>
    </submittedName>
</protein>
<dbReference type="OrthoDB" id="5337378at2759"/>
<dbReference type="Gene3D" id="1.10.510.10">
    <property type="entry name" value="Transferase(Phosphotransferase) domain 1"/>
    <property type="match status" value="1"/>
</dbReference>
<gene>
    <name evidence="2" type="primary">Contig12699.g13552</name>
    <name evidence="2" type="ORF">STYLEM_10911</name>
</gene>
<dbReference type="GO" id="GO:0005524">
    <property type="term" value="F:ATP binding"/>
    <property type="evidence" value="ECO:0007669"/>
    <property type="project" value="InterPro"/>
</dbReference>
<organism evidence="2 3">
    <name type="scientific">Stylonychia lemnae</name>
    <name type="common">Ciliate</name>
    <dbReference type="NCBI Taxonomy" id="5949"/>
    <lineage>
        <taxon>Eukaryota</taxon>
        <taxon>Sar</taxon>
        <taxon>Alveolata</taxon>
        <taxon>Ciliophora</taxon>
        <taxon>Intramacronucleata</taxon>
        <taxon>Spirotrichea</taxon>
        <taxon>Stichotrichia</taxon>
        <taxon>Sporadotrichida</taxon>
        <taxon>Oxytrichidae</taxon>
        <taxon>Stylonychinae</taxon>
        <taxon>Stylonychia</taxon>
    </lineage>
</organism>
<dbReference type="GO" id="GO:0004672">
    <property type="term" value="F:protein kinase activity"/>
    <property type="evidence" value="ECO:0007669"/>
    <property type="project" value="InterPro"/>
</dbReference>
<evidence type="ECO:0000313" key="3">
    <source>
        <dbReference type="Proteomes" id="UP000039865"/>
    </source>
</evidence>
<dbReference type="InParanoid" id="A0A078AKE4"/>
<keyword evidence="2" id="KW-0808">Transferase</keyword>
<dbReference type="Proteomes" id="UP000039865">
    <property type="component" value="Unassembled WGS sequence"/>
</dbReference>
<keyword evidence="2" id="KW-0418">Kinase</keyword>
<dbReference type="SUPFAM" id="SSF56112">
    <property type="entry name" value="Protein kinase-like (PK-like)"/>
    <property type="match status" value="1"/>
</dbReference>
<evidence type="ECO:0000313" key="2">
    <source>
        <dbReference type="EMBL" id="CDW81887.1"/>
    </source>
</evidence>
<dbReference type="PROSITE" id="PS50011">
    <property type="entry name" value="PROTEIN_KINASE_DOM"/>
    <property type="match status" value="1"/>
</dbReference>
<dbReference type="InterPro" id="IPR011009">
    <property type="entry name" value="Kinase-like_dom_sf"/>
</dbReference>
<dbReference type="PANTHER" id="PTHR24362:SF309">
    <property type="entry name" value="PROTEIN KINASE DOMAIN-CONTAINING PROTEIN"/>
    <property type="match status" value="1"/>
</dbReference>
<proteinExistence type="predicted"/>
<keyword evidence="3" id="KW-1185">Reference proteome</keyword>
<sequence length="172" mass="19619">MAQLLSNSNSYVGKPYFKAPEIDSVSDFSYNSQVDIWSLGVILYYLCTKKYLYLDKTLAKIKQQDQAQVIILEGEQKLFEQLLNKMLQLNPALRIDANQVLFELCIISNEPLDKHLQIEEEKQSHHKTTSNDDGRNAFALTIRSTNALVNQIISKLGDFNYGAIDKIHPNPN</sequence>
<dbReference type="Pfam" id="PF00069">
    <property type="entry name" value="Pkinase"/>
    <property type="match status" value="1"/>
</dbReference>